<feature type="transmembrane region" description="Helical" evidence="8">
    <location>
        <begin position="220"/>
        <end position="239"/>
    </location>
</feature>
<dbReference type="NCBIfam" id="TIGR01726">
    <property type="entry name" value="HEQRo_perm_3TM"/>
    <property type="match status" value="1"/>
</dbReference>
<evidence type="ECO:0000256" key="5">
    <source>
        <dbReference type="ARBA" id="ARBA00022692"/>
    </source>
</evidence>
<dbReference type="PANTHER" id="PTHR30614:SF42">
    <property type="entry name" value="GLUTAMATE_ASPARTATE IMPORT PERMEASE PROTEIN GLTJ"/>
    <property type="match status" value="1"/>
</dbReference>
<sequence length="257" mass="28881">MGQYQWNWAVIFEKVAGTEEYYYQWILSGLGWTVVTALSAWLIALTLGVLIGVARTAPMAWLSGLARAYVELFRNIPLIVQLFIWYFVVPDLLPEHIGTWIKQDLRGVVSFTDYLPEFLFGVLGLGLFTAARVAEQVRTGIMTLPRGQRYAGLAMGFTLPQTYRFVLLPMAFRVIIPPLTSEFMNVFKNSAVCLAIGLTELTFQMKQITGEYAPANPIEVMTMVGGLYLTMAFGVNRLMAWIERRSRVPGYIAEGGK</sequence>
<feature type="transmembrane region" description="Helical" evidence="8">
    <location>
        <begin position="72"/>
        <end position="89"/>
    </location>
</feature>
<dbReference type="PROSITE" id="PS50928">
    <property type="entry name" value="ABC_TM1"/>
    <property type="match status" value="1"/>
</dbReference>
<feature type="transmembrane region" description="Helical" evidence="8">
    <location>
        <begin position="114"/>
        <end position="133"/>
    </location>
</feature>
<evidence type="ECO:0000256" key="2">
    <source>
        <dbReference type="ARBA" id="ARBA00010072"/>
    </source>
</evidence>
<keyword evidence="3 8" id="KW-0813">Transport</keyword>
<comment type="similarity">
    <text evidence="2">Belongs to the binding-protein-dependent transport system permease family. HisMQ subfamily.</text>
</comment>
<evidence type="ECO:0000313" key="10">
    <source>
        <dbReference type="EMBL" id="QDQ27079.1"/>
    </source>
</evidence>
<keyword evidence="11" id="KW-1185">Reference proteome</keyword>
<dbReference type="GO" id="GO:0022857">
    <property type="term" value="F:transmembrane transporter activity"/>
    <property type="evidence" value="ECO:0007669"/>
    <property type="project" value="InterPro"/>
</dbReference>
<keyword evidence="6 8" id="KW-1133">Transmembrane helix</keyword>
<evidence type="ECO:0000256" key="1">
    <source>
        <dbReference type="ARBA" id="ARBA00004429"/>
    </source>
</evidence>
<evidence type="ECO:0000256" key="7">
    <source>
        <dbReference type="ARBA" id="ARBA00023136"/>
    </source>
</evidence>
<dbReference type="OrthoDB" id="9814902at2"/>
<keyword evidence="4" id="KW-1003">Cell membrane</keyword>
<gene>
    <name evidence="10" type="ORF">FNU76_12300</name>
</gene>
<dbReference type="EMBL" id="CP041730">
    <property type="protein sequence ID" value="QDQ27079.1"/>
    <property type="molecule type" value="Genomic_DNA"/>
</dbReference>
<dbReference type="InterPro" id="IPR043429">
    <property type="entry name" value="ArtM/GltK/GlnP/TcyL/YhdX-like"/>
</dbReference>
<feature type="transmembrane region" description="Helical" evidence="8">
    <location>
        <begin position="30"/>
        <end position="51"/>
    </location>
</feature>
<evidence type="ECO:0000313" key="11">
    <source>
        <dbReference type="Proteomes" id="UP000317550"/>
    </source>
</evidence>
<organism evidence="10 11">
    <name type="scientific">Chitinimonas arctica</name>
    <dbReference type="NCBI Taxonomy" id="2594795"/>
    <lineage>
        <taxon>Bacteria</taxon>
        <taxon>Pseudomonadati</taxon>
        <taxon>Pseudomonadota</taxon>
        <taxon>Betaproteobacteria</taxon>
        <taxon>Neisseriales</taxon>
        <taxon>Chitinibacteraceae</taxon>
        <taxon>Chitinimonas</taxon>
    </lineage>
</organism>
<name>A0A516SFZ1_9NEIS</name>
<keyword evidence="5 8" id="KW-0812">Transmembrane</keyword>
<keyword evidence="7 8" id="KW-0472">Membrane</keyword>
<dbReference type="RefSeq" id="WP_144278472.1">
    <property type="nucleotide sequence ID" value="NZ_CP041730.1"/>
</dbReference>
<dbReference type="InterPro" id="IPR010065">
    <property type="entry name" value="AA_ABC_transptr_permease_3TM"/>
</dbReference>
<dbReference type="SUPFAM" id="SSF161098">
    <property type="entry name" value="MetI-like"/>
    <property type="match status" value="1"/>
</dbReference>
<protein>
    <submittedName>
        <fullName evidence="10">Amino acid ABC transporter permease</fullName>
    </submittedName>
</protein>
<dbReference type="AlphaFoldDB" id="A0A516SFZ1"/>
<evidence type="ECO:0000259" key="9">
    <source>
        <dbReference type="PROSITE" id="PS50928"/>
    </source>
</evidence>
<proteinExistence type="inferred from homology"/>
<dbReference type="GO" id="GO:0043190">
    <property type="term" value="C:ATP-binding cassette (ABC) transporter complex"/>
    <property type="evidence" value="ECO:0007669"/>
    <property type="project" value="InterPro"/>
</dbReference>
<feature type="transmembrane region" description="Helical" evidence="8">
    <location>
        <begin position="153"/>
        <end position="176"/>
    </location>
</feature>
<reference evidence="11" key="1">
    <citation type="submission" date="2019-07" db="EMBL/GenBank/DDBJ databases">
        <title>Chitinimonas sp. nov., isolated from Ny-Alesund, arctica soil.</title>
        <authorList>
            <person name="Xu Q."/>
            <person name="Peng F."/>
        </authorList>
    </citation>
    <scope>NUCLEOTIDE SEQUENCE [LARGE SCALE GENOMIC DNA]</scope>
    <source>
        <strain evidence="11">R3-44</strain>
    </source>
</reference>
<dbReference type="Gene3D" id="1.10.3720.10">
    <property type="entry name" value="MetI-like"/>
    <property type="match status" value="1"/>
</dbReference>
<feature type="domain" description="ABC transmembrane type-1" evidence="9">
    <location>
        <begin position="30"/>
        <end position="239"/>
    </location>
</feature>
<dbReference type="Pfam" id="PF00528">
    <property type="entry name" value="BPD_transp_1"/>
    <property type="match status" value="1"/>
</dbReference>
<dbReference type="KEGG" id="cari:FNU76_12300"/>
<dbReference type="CDD" id="cd06261">
    <property type="entry name" value="TM_PBP2"/>
    <property type="match status" value="1"/>
</dbReference>
<evidence type="ECO:0000256" key="4">
    <source>
        <dbReference type="ARBA" id="ARBA00022475"/>
    </source>
</evidence>
<evidence type="ECO:0000256" key="3">
    <source>
        <dbReference type="ARBA" id="ARBA00022448"/>
    </source>
</evidence>
<accession>A0A516SFZ1</accession>
<dbReference type="GO" id="GO:0006865">
    <property type="term" value="P:amino acid transport"/>
    <property type="evidence" value="ECO:0007669"/>
    <property type="project" value="TreeGrafter"/>
</dbReference>
<comment type="subcellular location">
    <subcellularLocation>
        <location evidence="1">Cell inner membrane</location>
        <topology evidence="1">Multi-pass membrane protein</topology>
    </subcellularLocation>
    <subcellularLocation>
        <location evidence="8">Cell membrane</location>
        <topology evidence="8">Multi-pass membrane protein</topology>
    </subcellularLocation>
</comment>
<evidence type="ECO:0000256" key="6">
    <source>
        <dbReference type="ARBA" id="ARBA00022989"/>
    </source>
</evidence>
<dbReference type="PANTHER" id="PTHR30614">
    <property type="entry name" value="MEMBRANE COMPONENT OF AMINO ACID ABC TRANSPORTER"/>
    <property type="match status" value="1"/>
</dbReference>
<dbReference type="InterPro" id="IPR000515">
    <property type="entry name" value="MetI-like"/>
</dbReference>
<dbReference type="Proteomes" id="UP000317550">
    <property type="component" value="Chromosome"/>
</dbReference>
<evidence type="ECO:0000256" key="8">
    <source>
        <dbReference type="RuleBase" id="RU363032"/>
    </source>
</evidence>
<dbReference type="InterPro" id="IPR035906">
    <property type="entry name" value="MetI-like_sf"/>
</dbReference>